<feature type="region of interest" description="Disordered" evidence="7">
    <location>
        <begin position="1"/>
        <end position="21"/>
    </location>
</feature>
<feature type="transmembrane region" description="Helical" evidence="8">
    <location>
        <begin position="84"/>
        <end position="102"/>
    </location>
</feature>
<keyword evidence="4 8" id="KW-0812">Transmembrane</keyword>
<keyword evidence="6 8" id="KW-0472">Membrane</keyword>
<protein>
    <submittedName>
        <fullName evidence="9">ABC transporter permease</fullName>
    </submittedName>
</protein>
<dbReference type="PANTHER" id="PTHR32196:SF72">
    <property type="entry name" value="RIBOSE IMPORT PERMEASE PROTEIN RBSC"/>
    <property type="match status" value="1"/>
</dbReference>
<evidence type="ECO:0000256" key="2">
    <source>
        <dbReference type="ARBA" id="ARBA00007942"/>
    </source>
</evidence>
<sequence length="348" mass="35390">MSDVSQGLQHKAPGSLRPKKGKIPPLRGATLAVVVYLIMYALYGWSEPSAFSAYAIANLINNAAPLALAAAGQTLVVLTRGFDLSLAGVISIANVLTALVPFEGPGGALITLLLCMGVGALFGLVNGYLVAYRGIQSIAATLGTMIIGQGIALILMPVPGGSVAEFVSDTLTDTLWQTIPVSALVLAVFALVWLAIKRTDTGIALYAIGADDTAAGLSGIGADDTAAGLSGIGVKWARCKAFILAGCFYGAAGFMLSAQTATGDPNSGLPFLLLSFASVALGGTSLSGGRGGAFGSMVGAAVLLLMQKMLFAMGVSSFYIGFFQGVLLIFAIVCEKLLNRPTRAGASS</sequence>
<feature type="transmembrane region" description="Helical" evidence="8">
    <location>
        <begin position="241"/>
        <end position="261"/>
    </location>
</feature>
<evidence type="ECO:0000256" key="3">
    <source>
        <dbReference type="ARBA" id="ARBA00022475"/>
    </source>
</evidence>
<evidence type="ECO:0000256" key="8">
    <source>
        <dbReference type="SAM" id="Phobius"/>
    </source>
</evidence>
<dbReference type="PANTHER" id="PTHR32196">
    <property type="entry name" value="ABC TRANSPORTER PERMEASE PROTEIN YPHD-RELATED-RELATED"/>
    <property type="match status" value="1"/>
</dbReference>
<dbReference type="CDD" id="cd06579">
    <property type="entry name" value="TM_PBP1_transp_AraH_like"/>
    <property type="match status" value="1"/>
</dbReference>
<keyword evidence="5 8" id="KW-1133">Transmembrane helix</keyword>
<evidence type="ECO:0000256" key="4">
    <source>
        <dbReference type="ARBA" id="ARBA00022692"/>
    </source>
</evidence>
<keyword evidence="10" id="KW-1185">Reference proteome</keyword>
<keyword evidence="3" id="KW-1003">Cell membrane</keyword>
<evidence type="ECO:0000256" key="6">
    <source>
        <dbReference type="ARBA" id="ARBA00023136"/>
    </source>
</evidence>
<evidence type="ECO:0000313" key="10">
    <source>
        <dbReference type="Proteomes" id="UP001499994"/>
    </source>
</evidence>
<feature type="transmembrane region" description="Helical" evidence="8">
    <location>
        <begin position="178"/>
        <end position="196"/>
    </location>
</feature>
<dbReference type="RefSeq" id="WP_346078707.1">
    <property type="nucleotide sequence ID" value="NZ_BAABDG010000002.1"/>
</dbReference>
<feature type="transmembrane region" description="Helical" evidence="8">
    <location>
        <begin position="51"/>
        <end position="72"/>
    </location>
</feature>
<name>A0ABP7KMM7_9GAMM</name>
<evidence type="ECO:0000256" key="1">
    <source>
        <dbReference type="ARBA" id="ARBA00004429"/>
    </source>
</evidence>
<feature type="transmembrane region" description="Helical" evidence="8">
    <location>
        <begin position="108"/>
        <end position="131"/>
    </location>
</feature>
<organism evidence="9 10">
    <name type="scientific">Gibbsiella dentisursi</name>
    <dbReference type="NCBI Taxonomy" id="796890"/>
    <lineage>
        <taxon>Bacteria</taxon>
        <taxon>Pseudomonadati</taxon>
        <taxon>Pseudomonadota</taxon>
        <taxon>Gammaproteobacteria</taxon>
        <taxon>Enterobacterales</taxon>
        <taxon>Yersiniaceae</taxon>
        <taxon>Gibbsiella</taxon>
    </lineage>
</organism>
<feature type="transmembrane region" description="Helical" evidence="8">
    <location>
        <begin position="138"/>
        <end position="158"/>
    </location>
</feature>
<evidence type="ECO:0000313" key="9">
    <source>
        <dbReference type="EMBL" id="GAA3880403.1"/>
    </source>
</evidence>
<reference evidence="10" key="1">
    <citation type="journal article" date="2019" name="Int. J. Syst. Evol. Microbiol.">
        <title>The Global Catalogue of Microorganisms (GCM) 10K type strain sequencing project: providing services to taxonomists for standard genome sequencing and annotation.</title>
        <authorList>
            <consortium name="The Broad Institute Genomics Platform"/>
            <consortium name="The Broad Institute Genome Sequencing Center for Infectious Disease"/>
            <person name="Wu L."/>
            <person name="Ma J."/>
        </authorList>
    </citation>
    <scope>NUCLEOTIDE SEQUENCE [LARGE SCALE GENOMIC DNA]</scope>
    <source>
        <strain evidence="10">JCM 17201</strain>
    </source>
</reference>
<dbReference type="Proteomes" id="UP001499994">
    <property type="component" value="Unassembled WGS sequence"/>
</dbReference>
<feature type="transmembrane region" description="Helical" evidence="8">
    <location>
        <begin position="318"/>
        <end position="338"/>
    </location>
</feature>
<accession>A0ABP7KMM7</accession>
<comment type="subcellular location">
    <subcellularLocation>
        <location evidence="1">Cell inner membrane</location>
        <topology evidence="1">Multi-pass membrane protein</topology>
    </subcellularLocation>
</comment>
<gene>
    <name evidence="9" type="ORF">GCM10022405_02380</name>
</gene>
<dbReference type="InterPro" id="IPR001851">
    <property type="entry name" value="ABC_transp_permease"/>
</dbReference>
<proteinExistence type="inferred from homology"/>
<comment type="caution">
    <text evidence="9">The sequence shown here is derived from an EMBL/GenBank/DDBJ whole genome shotgun (WGS) entry which is preliminary data.</text>
</comment>
<feature type="transmembrane region" description="Helical" evidence="8">
    <location>
        <begin position="26"/>
        <end position="45"/>
    </location>
</feature>
<feature type="transmembrane region" description="Helical" evidence="8">
    <location>
        <begin position="267"/>
        <end position="286"/>
    </location>
</feature>
<comment type="similarity">
    <text evidence="2">Belongs to the binding-protein-dependent transport system permease family. AraH/RbsC subfamily.</text>
</comment>
<evidence type="ECO:0000256" key="7">
    <source>
        <dbReference type="SAM" id="MobiDB-lite"/>
    </source>
</evidence>
<dbReference type="Pfam" id="PF02653">
    <property type="entry name" value="BPD_transp_2"/>
    <property type="match status" value="1"/>
</dbReference>
<evidence type="ECO:0000256" key="5">
    <source>
        <dbReference type="ARBA" id="ARBA00022989"/>
    </source>
</evidence>
<dbReference type="EMBL" id="BAABDG010000002">
    <property type="protein sequence ID" value="GAA3880403.1"/>
    <property type="molecule type" value="Genomic_DNA"/>
</dbReference>